<accession>A0A6A5K224</accession>
<dbReference type="PANTHER" id="PTHR34598:SF3">
    <property type="entry name" value="OXIDOREDUCTASE AN1597"/>
    <property type="match status" value="1"/>
</dbReference>
<evidence type="ECO:0000256" key="1">
    <source>
        <dbReference type="ARBA" id="ARBA00023002"/>
    </source>
</evidence>
<dbReference type="Proteomes" id="UP000800040">
    <property type="component" value="Unassembled WGS sequence"/>
</dbReference>
<keyword evidence="4" id="KW-1185">Reference proteome</keyword>
<dbReference type="AlphaFoldDB" id="A0A6A5K224"/>
<keyword evidence="1" id="KW-0560">Oxidoreductase</keyword>
<dbReference type="InterPro" id="IPR044053">
    <property type="entry name" value="AsaB-like"/>
</dbReference>
<reference evidence="3" key="1">
    <citation type="submission" date="2020-01" db="EMBL/GenBank/DDBJ databases">
        <authorList>
            <consortium name="DOE Joint Genome Institute"/>
            <person name="Haridas S."/>
            <person name="Albert R."/>
            <person name="Binder M."/>
            <person name="Bloem J."/>
            <person name="Labutti K."/>
            <person name="Salamov A."/>
            <person name="Andreopoulos B."/>
            <person name="Baker S.E."/>
            <person name="Barry K."/>
            <person name="Bills G."/>
            <person name="Bluhm B.H."/>
            <person name="Cannon C."/>
            <person name="Castanera R."/>
            <person name="Culley D.E."/>
            <person name="Daum C."/>
            <person name="Ezra D."/>
            <person name="Gonzalez J.B."/>
            <person name="Henrissat B."/>
            <person name="Kuo A."/>
            <person name="Liang C."/>
            <person name="Lipzen A."/>
            <person name="Lutzoni F."/>
            <person name="Magnuson J."/>
            <person name="Mondo S."/>
            <person name="Nolan M."/>
            <person name="Ohm R."/>
            <person name="Pangilinan J."/>
            <person name="Park H.-J."/>
            <person name="Ramirez L."/>
            <person name="Alfaro M."/>
            <person name="Sun H."/>
            <person name="Tritt A."/>
            <person name="Yoshinaga Y."/>
            <person name="Zwiers L.-H."/>
            <person name="Turgeon B.G."/>
            <person name="Goodwin S.B."/>
            <person name="Spatafora J.W."/>
            <person name="Crous P.W."/>
            <person name="Grigoriev I.V."/>
        </authorList>
    </citation>
    <scope>NUCLEOTIDE SEQUENCE</scope>
    <source>
        <strain evidence="3">P77</strain>
    </source>
</reference>
<protein>
    <submittedName>
        <fullName evidence="3">Uncharacterized protein</fullName>
    </submittedName>
</protein>
<organism evidence="3 4">
    <name type="scientific">Decorospora gaudefroyi</name>
    <dbReference type="NCBI Taxonomy" id="184978"/>
    <lineage>
        <taxon>Eukaryota</taxon>
        <taxon>Fungi</taxon>
        <taxon>Dikarya</taxon>
        <taxon>Ascomycota</taxon>
        <taxon>Pezizomycotina</taxon>
        <taxon>Dothideomycetes</taxon>
        <taxon>Pleosporomycetidae</taxon>
        <taxon>Pleosporales</taxon>
        <taxon>Pleosporineae</taxon>
        <taxon>Pleosporaceae</taxon>
        <taxon>Decorospora</taxon>
    </lineage>
</organism>
<comment type="similarity">
    <text evidence="2">Belongs to the asaB hydroxylase/desaturase family.</text>
</comment>
<evidence type="ECO:0000313" key="3">
    <source>
        <dbReference type="EMBL" id="KAF1828252.1"/>
    </source>
</evidence>
<evidence type="ECO:0000256" key="2">
    <source>
        <dbReference type="ARBA" id="ARBA00023604"/>
    </source>
</evidence>
<sequence>MLTTTTTLHTTTRTVYVADGTTDGKIGYYNHTDDSTNVIRKPILIQVEDARTLSKSPTTKEEGYQLVDFHTKLPEGRLLNSKSPENKKVIEEVYFDECRRLVQEVTSAAEAYPYVYRVRNQEQNAKASNKSNFHTDFVLVVHVDRDDVTAPQRLRALLSAEKAEMLLSKYKSYGSINVWRPVKNVVQKWPLMLVDHKSIENWDYSTHMFTLHSSNDERTILTHDKRYRYIYASDMTPDEAWLFFAFHSDPALGIPHGAF</sequence>
<proteinExistence type="inferred from homology"/>
<name>A0A6A5K224_9PLEO</name>
<dbReference type="OrthoDB" id="412788at2759"/>
<dbReference type="GO" id="GO:0016491">
    <property type="term" value="F:oxidoreductase activity"/>
    <property type="evidence" value="ECO:0007669"/>
    <property type="project" value="UniProtKB-KW"/>
</dbReference>
<dbReference type="NCBIfam" id="NF041278">
    <property type="entry name" value="CmcJ_NvfI_EfuI"/>
    <property type="match status" value="1"/>
</dbReference>
<dbReference type="EMBL" id="ML975597">
    <property type="protein sequence ID" value="KAF1828252.1"/>
    <property type="molecule type" value="Genomic_DNA"/>
</dbReference>
<gene>
    <name evidence="3" type="ORF">BDW02DRAFT_593341</name>
</gene>
<dbReference type="PANTHER" id="PTHR34598">
    <property type="entry name" value="BLL6449 PROTEIN"/>
    <property type="match status" value="1"/>
</dbReference>
<evidence type="ECO:0000313" key="4">
    <source>
        <dbReference type="Proteomes" id="UP000800040"/>
    </source>
</evidence>